<name>A5BDT5_VITVI</name>
<dbReference type="GO" id="GO:0000339">
    <property type="term" value="F:RNA cap binding"/>
    <property type="evidence" value="ECO:0007669"/>
    <property type="project" value="InterPro"/>
</dbReference>
<dbReference type="ExpressionAtlas" id="A5BDT5">
    <property type="expression patterns" value="baseline and differential"/>
</dbReference>
<proteinExistence type="predicted"/>
<dbReference type="EMBL" id="AM455807">
    <property type="protein sequence ID" value="CAN81042.1"/>
    <property type="molecule type" value="Genomic_DNA"/>
</dbReference>
<dbReference type="SMART" id="SM00684">
    <property type="entry name" value="DM15"/>
    <property type="match status" value="2"/>
</dbReference>
<evidence type="ECO:0008006" key="2">
    <source>
        <dbReference type="Google" id="ProtNLM"/>
    </source>
</evidence>
<accession>A5BDT5</accession>
<dbReference type="Pfam" id="PF21071">
    <property type="entry name" value="LARP1_HEAT"/>
    <property type="match status" value="1"/>
</dbReference>
<gene>
    <name evidence="1" type="ORF">VITISV_029945</name>
</gene>
<sequence length="132" mass="16178">MAKKGGSLLVDFIEDIITPLDVVLWYLDVTQRFSAEMNSLYRFWSYFLRNMFHRSMYEEFRKLALEDAEFKYNYGLECLFRFYRAFHHFQKNDDHKEPPKKHPELDRLLREEYRSLDDFRAKGKAMKEDSQQ</sequence>
<organism evidence="1">
    <name type="scientific">Vitis vinifera</name>
    <name type="common">Grape</name>
    <dbReference type="NCBI Taxonomy" id="29760"/>
    <lineage>
        <taxon>Eukaryota</taxon>
        <taxon>Viridiplantae</taxon>
        <taxon>Streptophyta</taxon>
        <taxon>Embryophyta</taxon>
        <taxon>Tracheophyta</taxon>
        <taxon>Spermatophyta</taxon>
        <taxon>Magnoliopsida</taxon>
        <taxon>eudicotyledons</taxon>
        <taxon>Gunneridae</taxon>
        <taxon>Pentapetalae</taxon>
        <taxon>rosids</taxon>
        <taxon>Vitales</taxon>
        <taxon>Vitaceae</taxon>
        <taxon>Viteae</taxon>
        <taxon>Vitis</taxon>
    </lineage>
</organism>
<evidence type="ECO:0000313" key="1">
    <source>
        <dbReference type="EMBL" id="CAN81042.1"/>
    </source>
</evidence>
<dbReference type="InterPro" id="IPR006607">
    <property type="entry name" value="DM15"/>
</dbReference>
<dbReference type="AlphaFoldDB" id="A5BDT5"/>
<dbReference type="GO" id="GO:0048255">
    <property type="term" value="P:mRNA stabilization"/>
    <property type="evidence" value="ECO:0007669"/>
    <property type="project" value="InterPro"/>
</dbReference>
<reference evidence="1" key="1">
    <citation type="journal article" date="2007" name="PLoS ONE">
        <title>The first genome sequence of an elite grapevine cultivar (Pinot noir Vitis vinifera L.): coping with a highly heterozygous genome.</title>
        <authorList>
            <person name="Velasco R."/>
            <person name="Zharkikh A."/>
            <person name="Troggio M."/>
            <person name="Cartwright D.A."/>
            <person name="Cestaro A."/>
            <person name="Pruss D."/>
            <person name="Pindo M."/>
            <person name="FitzGerald L.M."/>
            <person name="Vezzulli S."/>
            <person name="Reid J."/>
            <person name="Malacarne G."/>
            <person name="Iliev D."/>
            <person name="Coppola G."/>
            <person name="Wardell B."/>
            <person name="Micheletti D."/>
            <person name="Macalma T."/>
            <person name="Facci M."/>
            <person name="Mitchell J.T."/>
            <person name="Perazzolli M."/>
            <person name="Eldredge G."/>
            <person name="Gatto P."/>
            <person name="Oyzerski R."/>
            <person name="Moretto M."/>
            <person name="Gutin N."/>
            <person name="Stefanini M."/>
            <person name="Chen Y."/>
            <person name="Segala C."/>
            <person name="Davenport C."/>
            <person name="Dematte L."/>
            <person name="Mraz A."/>
            <person name="Battilana J."/>
            <person name="Stormo K."/>
            <person name="Costa F."/>
            <person name="Tao Q."/>
            <person name="Si-Ammour A."/>
            <person name="Harkins T."/>
            <person name="Lackey A."/>
            <person name="Perbost C."/>
            <person name="Taillon B."/>
            <person name="Stella A."/>
            <person name="Solovyev V."/>
            <person name="Fawcett J.A."/>
            <person name="Sterck L."/>
            <person name="Vandepoele K."/>
            <person name="Grando S.M."/>
            <person name="Toppo S."/>
            <person name="Moser C."/>
            <person name="Lanchbury J."/>
            <person name="Bogden R."/>
            <person name="Skolnick M."/>
            <person name="Sgaramella V."/>
            <person name="Bhatnagar S.K."/>
            <person name="Fontana P."/>
            <person name="Gutin A."/>
            <person name="Van de Peer Y."/>
            <person name="Salamini F."/>
            <person name="Viola R."/>
        </authorList>
    </citation>
    <scope>NUCLEOTIDE SEQUENCE</scope>
</reference>
<protein>
    <recommendedName>
        <fullName evidence="2">La-related protein 1A</fullName>
    </recommendedName>
</protein>